<feature type="transmembrane region" description="Helical" evidence="2">
    <location>
        <begin position="405"/>
        <end position="422"/>
    </location>
</feature>
<keyword evidence="2" id="KW-1133">Transmembrane helix</keyword>
<comment type="caution">
    <text evidence="3">The sequence shown here is derived from an EMBL/GenBank/DDBJ whole genome shotgun (WGS) entry which is preliminary data.</text>
</comment>
<feature type="transmembrane region" description="Helical" evidence="2">
    <location>
        <begin position="732"/>
        <end position="751"/>
    </location>
</feature>
<accession>A0ABQ1MES6</accession>
<dbReference type="EMBL" id="BMEC01000007">
    <property type="protein sequence ID" value="GGC38026.1"/>
    <property type="molecule type" value="Genomic_DNA"/>
</dbReference>
<feature type="transmembrane region" description="Helical" evidence="2">
    <location>
        <begin position="706"/>
        <end position="725"/>
    </location>
</feature>
<keyword evidence="2" id="KW-0472">Membrane</keyword>
<proteinExistence type="predicted"/>
<dbReference type="InterPro" id="IPR019286">
    <property type="entry name" value="DUF2339_TM"/>
</dbReference>
<organism evidence="3 4">
    <name type="scientific">Marivirga lumbricoides</name>
    <dbReference type="NCBI Taxonomy" id="1046115"/>
    <lineage>
        <taxon>Bacteria</taxon>
        <taxon>Pseudomonadati</taxon>
        <taxon>Bacteroidota</taxon>
        <taxon>Cytophagia</taxon>
        <taxon>Cytophagales</taxon>
        <taxon>Marivirgaceae</taxon>
        <taxon>Marivirga</taxon>
    </lineage>
</organism>
<keyword evidence="2" id="KW-0812">Transmembrane</keyword>
<dbReference type="PANTHER" id="PTHR38434:SF1">
    <property type="entry name" value="BLL2549 PROTEIN"/>
    <property type="match status" value="1"/>
</dbReference>
<feature type="transmembrane region" description="Helical" evidence="2">
    <location>
        <begin position="642"/>
        <end position="662"/>
    </location>
</feature>
<evidence type="ECO:0000256" key="2">
    <source>
        <dbReference type="SAM" id="Phobius"/>
    </source>
</evidence>
<keyword evidence="4" id="KW-1185">Reference proteome</keyword>
<keyword evidence="1" id="KW-0175">Coiled coil</keyword>
<feature type="transmembrane region" description="Helical" evidence="2">
    <location>
        <begin position="382"/>
        <end position="399"/>
    </location>
</feature>
<dbReference type="Pfam" id="PF10101">
    <property type="entry name" value="DUF2339"/>
    <property type="match status" value="1"/>
</dbReference>
<dbReference type="Proteomes" id="UP000636010">
    <property type="component" value="Unassembled WGS sequence"/>
</dbReference>
<evidence type="ECO:0000256" key="1">
    <source>
        <dbReference type="SAM" id="Coils"/>
    </source>
</evidence>
<name>A0ABQ1MES6_9BACT</name>
<feature type="transmembrane region" description="Helical" evidence="2">
    <location>
        <begin position="434"/>
        <end position="451"/>
    </location>
</feature>
<feature type="transmembrane region" description="Helical" evidence="2">
    <location>
        <begin position="674"/>
        <end position="694"/>
    </location>
</feature>
<reference evidence="4" key="1">
    <citation type="journal article" date="2019" name="Int. J. Syst. Evol. Microbiol.">
        <title>The Global Catalogue of Microorganisms (GCM) 10K type strain sequencing project: providing services to taxonomists for standard genome sequencing and annotation.</title>
        <authorList>
            <consortium name="The Broad Institute Genomics Platform"/>
            <consortium name="The Broad Institute Genome Sequencing Center for Infectious Disease"/>
            <person name="Wu L."/>
            <person name="Ma J."/>
        </authorList>
    </citation>
    <scope>NUCLEOTIDE SEQUENCE [LARGE SCALE GENOMIC DNA]</scope>
    <source>
        <strain evidence="4">CGMCC 1.10832</strain>
    </source>
</reference>
<feature type="transmembrane region" description="Helical" evidence="2">
    <location>
        <begin position="568"/>
        <end position="585"/>
    </location>
</feature>
<feature type="transmembrane region" description="Helical" evidence="2">
    <location>
        <begin position="267"/>
        <end position="286"/>
    </location>
</feature>
<feature type="coiled-coil region" evidence="1">
    <location>
        <begin position="1"/>
        <end position="42"/>
    </location>
</feature>
<feature type="transmembrane region" description="Helical" evidence="2">
    <location>
        <begin position="292"/>
        <end position="314"/>
    </location>
</feature>
<feature type="transmembrane region" description="Helical" evidence="2">
    <location>
        <begin position="165"/>
        <end position="185"/>
    </location>
</feature>
<evidence type="ECO:0000313" key="3">
    <source>
        <dbReference type="EMBL" id="GGC38026.1"/>
    </source>
</evidence>
<feature type="transmembrane region" description="Helical" evidence="2">
    <location>
        <begin position="471"/>
        <end position="491"/>
    </location>
</feature>
<feature type="transmembrane region" description="Helical" evidence="2">
    <location>
        <begin position="597"/>
        <end position="618"/>
    </location>
</feature>
<feature type="transmembrane region" description="Helical" evidence="2">
    <location>
        <begin position="241"/>
        <end position="260"/>
    </location>
</feature>
<feature type="transmembrane region" description="Helical" evidence="2">
    <location>
        <begin position="142"/>
        <end position="158"/>
    </location>
</feature>
<feature type="transmembrane region" description="Helical" evidence="2">
    <location>
        <begin position="757"/>
        <end position="777"/>
    </location>
</feature>
<feature type="transmembrane region" description="Helical" evidence="2">
    <location>
        <begin position="326"/>
        <end position="345"/>
    </location>
</feature>
<feature type="transmembrane region" description="Helical" evidence="2">
    <location>
        <begin position="191"/>
        <end position="211"/>
    </location>
</feature>
<evidence type="ECO:0000313" key="4">
    <source>
        <dbReference type="Proteomes" id="UP000636010"/>
    </source>
</evidence>
<dbReference type="PANTHER" id="PTHR38434">
    <property type="entry name" value="BLL2549 PROTEIN"/>
    <property type="match status" value="1"/>
</dbReference>
<protein>
    <submittedName>
        <fullName evidence="3">Membrane protein</fullName>
    </submittedName>
</protein>
<sequence length="790" mass="91180">MADSQNQIDNLVRKLEILLQRQDDFSREINDLRTEINSLKASSLYESPEFGKTVAETDNAPLIADKKKETFSEFRKSLQPAKSEPFLKPESQKSYQIKSDFEKFIGENLINKIGIAITVIGVAIGAKYSIENDLVSPLTRIIFGYLIGIGLIGFGMRLKKNYENYSAVLVSGAIAILYFITYSGYNFYHLFPQKLAFLVMVIFTAFAVLAAINYNKQIIAHIGLVGAYAIPFLLSEGSGDVAVLFTYMAVINIGILVISFKKYWKELYYSSFCFTWLIYFSWFASIGKRGDYFSLSLIFLFIFFTIFYMSFLAYKVLQKQQFQKVDILLLIANSFVFYGLGYAILDKHEIGEQLLGLFTLANGIIHFLVSIILFRKKLADRNLFYLVVGLVLVFITLAIPVQLDGSWVTIMWAGEAALLFWIGRTKSVPIYENLAYPLMALAFFSIIHDWSTVHDLFHYETSAVTKNVTPIFNVNFLTAIFFVGAFSFIYFLNSRNEYTSALSERKEISRIISFSIATILFFSIYYMFRLEIAFYWDQLFIDSLLSIPAQDGDYLNRFNNYDLLKFKAIWIINYSLFFVSVLSFVNYSKLKKRQLGLINMFLTALAIVVFLVQGLYILSELRESYLNRAFIEYYKIGSFNLAIRYVSYAFIAIAFFTVYKYLSQEFKQGILKRIFDLALFISLIWIFSSELIHWMDLYNNSHSYKIALSILWGVYSLLTISYGIWKKKKHLRMGAIVMFGLTLIKLFFYDISHLNTIAKTVVFVVLGILLLIISFLYNKYKHIISDEVEN</sequence>
<feature type="transmembrane region" description="Helical" evidence="2">
    <location>
        <begin position="218"/>
        <end position="235"/>
    </location>
</feature>
<dbReference type="RefSeq" id="WP_188463726.1">
    <property type="nucleotide sequence ID" value="NZ_BAABHU010000007.1"/>
</dbReference>
<feature type="transmembrane region" description="Helical" evidence="2">
    <location>
        <begin position="511"/>
        <end position="528"/>
    </location>
</feature>
<feature type="transmembrane region" description="Helical" evidence="2">
    <location>
        <begin position="109"/>
        <end position="130"/>
    </location>
</feature>
<gene>
    <name evidence="3" type="ORF">GCM10011506_24250</name>
</gene>
<feature type="transmembrane region" description="Helical" evidence="2">
    <location>
        <begin position="357"/>
        <end position="375"/>
    </location>
</feature>